<protein>
    <submittedName>
        <fullName evidence="1">30686_t:CDS:1</fullName>
    </submittedName>
</protein>
<gene>
    <name evidence="1" type="ORF">GMARGA_LOCUS19375</name>
</gene>
<sequence length="56" mass="6473">LQNIEYSETGHMVPEFHDSCQGCKGFEKVRYKNDNLENIEGLEDCKYDVKIGNGNY</sequence>
<name>A0ABN7VJK2_GIGMA</name>
<accession>A0ABN7VJK2</accession>
<proteinExistence type="predicted"/>
<dbReference type="EMBL" id="CAJVQB010016122">
    <property type="protein sequence ID" value="CAG8778452.1"/>
    <property type="molecule type" value="Genomic_DNA"/>
</dbReference>
<evidence type="ECO:0000313" key="1">
    <source>
        <dbReference type="EMBL" id="CAG8778452.1"/>
    </source>
</evidence>
<evidence type="ECO:0000313" key="2">
    <source>
        <dbReference type="Proteomes" id="UP000789901"/>
    </source>
</evidence>
<feature type="non-terminal residue" evidence="1">
    <location>
        <position position="1"/>
    </location>
</feature>
<dbReference type="Proteomes" id="UP000789901">
    <property type="component" value="Unassembled WGS sequence"/>
</dbReference>
<organism evidence="1 2">
    <name type="scientific">Gigaspora margarita</name>
    <dbReference type="NCBI Taxonomy" id="4874"/>
    <lineage>
        <taxon>Eukaryota</taxon>
        <taxon>Fungi</taxon>
        <taxon>Fungi incertae sedis</taxon>
        <taxon>Mucoromycota</taxon>
        <taxon>Glomeromycotina</taxon>
        <taxon>Glomeromycetes</taxon>
        <taxon>Diversisporales</taxon>
        <taxon>Gigasporaceae</taxon>
        <taxon>Gigaspora</taxon>
    </lineage>
</organism>
<comment type="caution">
    <text evidence="1">The sequence shown here is derived from an EMBL/GenBank/DDBJ whole genome shotgun (WGS) entry which is preliminary data.</text>
</comment>
<keyword evidence="2" id="KW-1185">Reference proteome</keyword>
<reference evidence="1 2" key="1">
    <citation type="submission" date="2021-06" db="EMBL/GenBank/DDBJ databases">
        <authorList>
            <person name="Kallberg Y."/>
            <person name="Tangrot J."/>
            <person name="Rosling A."/>
        </authorList>
    </citation>
    <scope>NUCLEOTIDE SEQUENCE [LARGE SCALE GENOMIC DNA]</scope>
    <source>
        <strain evidence="1 2">120-4 pot B 10/14</strain>
    </source>
</reference>